<reference evidence="3 4" key="1">
    <citation type="submission" date="2018-03" db="EMBL/GenBank/DDBJ databases">
        <title>Genome sequence of Clostridium vincentii DSM 10228.</title>
        <authorList>
            <person name="Poehlein A."/>
            <person name="Daniel R."/>
        </authorList>
    </citation>
    <scope>NUCLEOTIDE SEQUENCE [LARGE SCALE GENOMIC DNA]</scope>
    <source>
        <strain evidence="3 4">DSM 10228</strain>
    </source>
</reference>
<gene>
    <name evidence="3" type="primary">lacA_2</name>
    <name evidence="3" type="ORF">CLVI_03920</name>
</gene>
<dbReference type="Pfam" id="PF00132">
    <property type="entry name" value="Hexapep"/>
    <property type="match status" value="1"/>
</dbReference>
<dbReference type="RefSeq" id="WP_106058432.1">
    <property type="nucleotide sequence ID" value="NZ_PVXQ01000003.1"/>
</dbReference>
<evidence type="ECO:0000313" key="4">
    <source>
        <dbReference type="Proteomes" id="UP000239471"/>
    </source>
</evidence>
<dbReference type="PROSITE" id="PS00101">
    <property type="entry name" value="HEXAPEP_TRANSFERASES"/>
    <property type="match status" value="1"/>
</dbReference>
<dbReference type="InterPro" id="IPR018357">
    <property type="entry name" value="Hexapep_transf_CS"/>
</dbReference>
<dbReference type="SUPFAM" id="SSF51161">
    <property type="entry name" value="Trimeric LpxA-like enzymes"/>
    <property type="match status" value="1"/>
</dbReference>
<keyword evidence="4" id="KW-1185">Reference proteome</keyword>
<dbReference type="InterPro" id="IPR011004">
    <property type="entry name" value="Trimer_LpxA-like_sf"/>
</dbReference>
<dbReference type="EMBL" id="PVXQ01000003">
    <property type="protein sequence ID" value="PRR84094.1"/>
    <property type="molecule type" value="Genomic_DNA"/>
</dbReference>
<protein>
    <submittedName>
        <fullName evidence="3">Galactoside O-acetyltransferase</fullName>
        <ecNumber evidence="3">2.3.1.18</ecNumber>
    </submittedName>
</protein>
<dbReference type="PANTHER" id="PTHR23416">
    <property type="entry name" value="SIALIC ACID SYNTHASE-RELATED"/>
    <property type="match status" value="1"/>
</dbReference>
<dbReference type="CDD" id="cd04647">
    <property type="entry name" value="LbH_MAT_like"/>
    <property type="match status" value="1"/>
</dbReference>
<dbReference type="Gene3D" id="2.160.10.10">
    <property type="entry name" value="Hexapeptide repeat proteins"/>
    <property type="match status" value="1"/>
</dbReference>
<evidence type="ECO:0000256" key="2">
    <source>
        <dbReference type="ARBA" id="ARBA00022737"/>
    </source>
</evidence>
<dbReference type="InterPro" id="IPR001451">
    <property type="entry name" value="Hexapep"/>
</dbReference>
<organism evidence="3 4">
    <name type="scientific">Clostridium vincentii</name>
    <dbReference type="NCBI Taxonomy" id="52704"/>
    <lineage>
        <taxon>Bacteria</taxon>
        <taxon>Bacillati</taxon>
        <taxon>Bacillota</taxon>
        <taxon>Clostridia</taxon>
        <taxon>Eubacteriales</taxon>
        <taxon>Clostridiaceae</taxon>
        <taxon>Clostridium</taxon>
    </lineage>
</organism>
<keyword evidence="1 3" id="KW-0808">Transferase</keyword>
<evidence type="ECO:0000313" key="3">
    <source>
        <dbReference type="EMBL" id="PRR84094.1"/>
    </source>
</evidence>
<dbReference type="Proteomes" id="UP000239471">
    <property type="component" value="Unassembled WGS sequence"/>
</dbReference>
<dbReference type="GO" id="GO:0008870">
    <property type="term" value="F:galactoside O-acetyltransferase activity"/>
    <property type="evidence" value="ECO:0007669"/>
    <property type="project" value="UniProtKB-EC"/>
</dbReference>
<proteinExistence type="predicted"/>
<evidence type="ECO:0000256" key="1">
    <source>
        <dbReference type="ARBA" id="ARBA00022679"/>
    </source>
</evidence>
<sequence>MLNLKKLKSLQMFSLIFYNMLSSKVFRKGGKLIPYKKSYFILHKTAKVILKGNLTTNDNCIKLNGRSTIVRMDTNSEINVNGGFSICYGGDIICFENSKLTLGSGFSNSNLKIRCTNSITIGNNVAISHDVTIMDSDAHNIDYDGYQMTNPVIIGNNVWIGSRAIILKGVKIGDGAIIAAGAVVTKDIPENTVVAGCPAKIIKNSIKWGNKI</sequence>
<comment type="caution">
    <text evidence="3">The sequence shown here is derived from an EMBL/GenBank/DDBJ whole genome shotgun (WGS) entry which is preliminary data.</text>
</comment>
<keyword evidence="3" id="KW-0012">Acyltransferase</keyword>
<keyword evidence="2" id="KW-0677">Repeat</keyword>
<name>A0A2T0BJN6_9CLOT</name>
<dbReference type="InterPro" id="IPR051159">
    <property type="entry name" value="Hexapeptide_acetyltransf"/>
</dbReference>
<dbReference type="EC" id="2.3.1.18" evidence="3"/>
<accession>A0A2T0BJN6</accession>
<dbReference type="AlphaFoldDB" id="A0A2T0BJN6"/>